<dbReference type="AlphaFoldDB" id="X0YB07"/>
<evidence type="ECO:0000256" key="1">
    <source>
        <dbReference type="SAM" id="Phobius"/>
    </source>
</evidence>
<organism evidence="2">
    <name type="scientific">marine sediment metagenome</name>
    <dbReference type="NCBI Taxonomy" id="412755"/>
    <lineage>
        <taxon>unclassified sequences</taxon>
        <taxon>metagenomes</taxon>
        <taxon>ecological metagenomes</taxon>
    </lineage>
</organism>
<feature type="non-terminal residue" evidence="2">
    <location>
        <position position="1"/>
    </location>
</feature>
<comment type="caution">
    <text evidence="2">The sequence shown here is derived from an EMBL/GenBank/DDBJ whole genome shotgun (WGS) entry which is preliminary data.</text>
</comment>
<sequence>LRKLFLPALVVIAVAIAALIIWRFIPQKKAMPVPSDKPSLAIVYFENNSGDESLDHWRKALCELLIADLTQSKYIRVLSSDRLIDILSDLKQIEAKSFSARVLKEVAARGGSTHILRGGFTKAGEQFRIDAILQDAATMESIGSDRIQGKGEESFLSMVDELTKKVKAHFMLSAEEIAADIDEDIEKITTSSPEAFKYYIEGRKYHLTLDYMRSIELMEKAVAIDPGFAMAYRSLATSYG</sequence>
<keyword evidence="1" id="KW-0812">Transmembrane</keyword>
<feature type="transmembrane region" description="Helical" evidence="1">
    <location>
        <begin position="6"/>
        <end position="25"/>
    </location>
</feature>
<protein>
    <submittedName>
        <fullName evidence="2">Uncharacterized protein</fullName>
    </submittedName>
</protein>
<evidence type="ECO:0000313" key="2">
    <source>
        <dbReference type="EMBL" id="GAG34041.1"/>
    </source>
</evidence>
<dbReference type="Gene3D" id="1.25.40.10">
    <property type="entry name" value="Tetratricopeptide repeat domain"/>
    <property type="match status" value="1"/>
</dbReference>
<feature type="non-terminal residue" evidence="2">
    <location>
        <position position="240"/>
    </location>
</feature>
<keyword evidence="1" id="KW-0472">Membrane</keyword>
<dbReference type="EMBL" id="BARS01049534">
    <property type="protein sequence ID" value="GAG34041.1"/>
    <property type="molecule type" value="Genomic_DNA"/>
</dbReference>
<accession>X0YB07</accession>
<name>X0YB07_9ZZZZ</name>
<proteinExistence type="predicted"/>
<gene>
    <name evidence="2" type="ORF">S01H1_74082</name>
</gene>
<keyword evidence="1" id="KW-1133">Transmembrane helix</keyword>
<reference evidence="2" key="1">
    <citation type="journal article" date="2014" name="Front. Microbiol.">
        <title>High frequency of phylogenetically diverse reductive dehalogenase-homologous genes in deep subseafloor sedimentary metagenomes.</title>
        <authorList>
            <person name="Kawai M."/>
            <person name="Futagami T."/>
            <person name="Toyoda A."/>
            <person name="Takaki Y."/>
            <person name="Nishi S."/>
            <person name="Hori S."/>
            <person name="Arai W."/>
            <person name="Tsubouchi T."/>
            <person name="Morono Y."/>
            <person name="Uchiyama I."/>
            <person name="Ito T."/>
            <person name="Fujiyama A."/>
            <person name="Inagaki F."/>
            <person name="Takami H."/>
        </authorList>
    </citation>
    <scope>NUCLEOTIDE SEQUENCE</scope>
    <source>
        <strain evidence="2">Expedition CK06-06</strain>
    </source>
</reference>
<dbReference type="InterPro" id="IPR011990">
    <property type="entry name" value="TPR-like_helical_dom_sf"/>
</dbReference>